<dbReference type="OMA" id="PHICESD"/>
<dbReference type="GO" id="GO:0005634">
    <property type="term" value="C:nucleus"/>
    <property type="evidence" value="ECO:0007669"/>
    <property type="project" value="TreeGrafter"/>
</dbReference>
<keyword evidence="3" id="KW-0862">Zinc</keyword>
<dbReference type="GeneID" id="119734416"/>
<evidence type="ECO:0000256" key="7">
    <source>
        <dbReference type="ARBA" id="ARBA00023242"/>
    </source>
</evidence>
<evidence type="ECO:0000256" key="4">
    <source>
        <dbReference type="ARBA" id="ARBA00023015"/>
    </source>
</evidence>
<dbReference type="SUPFAM" id="SSF144232">
    <property type="entry name" value="HIT/MYND zinc finger-like"/>
    <property type="match status" value="2"/>
</dbReference>
<dbReference type="Proteomes" id="UP000887568">
    <property type="component" value="Unplaced"/>
</dbReference>
<dbReference type="RefSeq" id="XP_038063841.1">
    <property type="nucleotide sequence ID" value="XM_038207913.1"/>
</dbReference>
<dbReference type="InterPro" id="IPR002893">
    <property type="entry name" value="Znf_MYND"/>
</dbReference>
<evidence type="ECO:0000256" key="3">
    <source>
        <dbReference type="ARBA" id="ARBA00022833"/>
    </source>
</evidence>
<dbReference type="GO" id="GO:0008270">
    <property type="term" value="F:zinc ion binding"/>
    <property type="evidence" value="ECO:0007669"/>
    <property type="project" value="UniProtKB-KW"/>
</dbReference>
<reference evidence="10" key="1">
    <citation type="submission" date="2022-11" db="UniProtKB">
        <authorList>
            <consortium name="EnsemblMetazoa"/>
        </authorList>
    </citation>
    <scope>IDENTIFICATION</scope>
</reference>
<evidence type="ECO:0000256" key="1">
    <source>
        <dbReference type="ARBA" id="ARBA00022723"/>
    </source>
</evidence>
<keyword evidence="6" id="KW-0804">Transcription</keyword>
<feature type="domain" description="MYND-type" evidence="9">
    <location>
        <begin position="8"/>
        <end position="48"/>
    </location>
</feature>
<evidence type="ECO:0000256" key="2">
    <source>
        <dbReference type="ARBA" id="ARBA00022771"/>
    </source>
</evidence>
<dbReference type="PANTHER" id="PTHR10237">
    <property type="entry name" value="DEFORMED EPIDERMAL AUTOREGULATORY FACTOR 1 HOMOLOG SUPPRESSIN"/>
    <property type="match status" value="1"/>
</dbReference>
<organism evidence="10 11">
    <name type="scientific">Patiria miniata</name>
    <name type="common">Bat star</name>
    <name type="synonym">Asterina miniata</name>
    <dbReference type="NCBI Taxonomy" id="46514"/>
    <lineage>
        <taxon>Eukaryota</taxon>
        <taxon>Metazoa</taxon>
        <taxon>Echinodermata</taxon>
        <taxon>Eleutherozoa</taxon>
        <taxon>Asterozoa</taxon>
        <taxon>Asteroidea</taxon>
        <taxon>Valvatacea</taxon>
        <taxon>Valvatida</taxon>
        <taxon>Asterinidae</taxon>
        <taxon>Patiria</taxon>
    </lineage>
</organism>
<keyword evidence="5" id="KW-0238">DNA-binding</keyword>
<evidence type="ECO:0000259" key="9">
    <source>
        <dbReference type="PROSITE" id="PS50865"/>
    </source>
</evidence>
<feature type="domain" description="MYND-type" evidence="9">
    <location>
        <begin position="56"/>
        <end position="93"/>
    </location>
</feature>
<protein>
    <recommendedName>
        <fullName evidence="9">MYND-type domain-containing protein</fullName>
    </recommendedName>
</protein>
<dbReference type="InterPro" id="IPR027974">
    <property type="entry name" value="DUF4470"/>
</dbReference>
<dbReference type="PROSITE" id="PS01360">
    <property type="entry name" value="ZF_MYND_1"/>
    <property type="match status" value="1"/>
</dbReference>
<dbReference type="GO" id="GO:0000981">
    <property type="term" value="F:DNA-binding transcription factor activity, RNA polymerase II-specific"/>
    <property type="evidence" value="ECO:0007669"/>
    <property type="project" value="TreeGrafter"/>
</dbReference>
<sequence length="624" mass="71421">MDVKPGNCWRCMKPLPESLVTCGRCPQAKYCSDQCQEQDRVRHGAVECQMFGPKSCSYCKKTGEMKQCAGCNNAWYCNGTCQRKSWAAHKEVCQDIQAMIADLSLELTNKYTDLAKGDVTHTRETFLDPPYYFGNTMACDFLQLGQNEWADGIRADETMRDFHILSAGCGDLRHTVLTAASLPAEYQGKVHIVLNDLDPYVMARNVLFLYMLILHKDREGIAASLATLWYSLHISKCDYNLTKTSLRKLIQADARSIQEAMKGCVSISDEDLAKLRYVWKGWYSLECERIKSSSVNLTKQRQAVFAENFFFSHELQLYYERLSPKEAKNLKTWFQRGLFLAQDSSVRSLPFDNPTLTARRQQIVGGYMEATDDFVYCIHRNLTPFTALDSLQVQGSAGETTSTPTVMYHKYVEKQLQKTSTLLAQDRLHIHMLVSSCLEIPRHHQAQKMAKFDRIFTSNLADFVGCRKLLQTLRPLMNPNNKNATLVTETMNWILYMPEANVWDERSGRDINDSTKTTMQLCKDDTGKALSSPMAISNQIEYFNNTHWFCAYLRANMMAGGFHIPELDHIPNLKEAMKCEGLQMHDFREELNKLVPFKFRVNARSLTSPTGAERALEWYLPSDR</sequence>
<keyword evidence="7" id="KW-0539">Nucleus</keyword>
<keyword evidence="2 8" id="KW-0863">Zinc-finger</keyword>
<evidence type="ECO:0000256" key="6">
    <source>
        <dbReference type="ARBA" id="ARBA00023163"/>
    </source>
</evidence>
<dbReference type="Pfam" id="PF14737">
    <property type="entry name" value="DUF4470"/>
    <property type="match status" value="1"/>
</dbReference>
<dbReference type="InterPro" id="IPR024119">
    <property type="entry name" value="TF_DEAF-1"/>
</dbReference>
<dbReference type="AlphaFoldDB" id="A0A914AJW1"/>
<evidence type="ECO:0000313" key="10">
    <source>
        <dbReference type="EnsemblMetazoa" id="XP_038063841.1"/>
    </source>
</evidence>
<evidence type="ECO:0000313" key="11">
    <source>
        <dbReference type="Proteomes" id="UP000887568"/>
    </source>
</evidence>
<dbReference type="Gene3D" id="6.10.140.2220">
    <property type="match status" value="2"/>
</dbReference>
<dbReference type="Pfam" id="PF01753">
    <property type="entry name" value="zf-MYND"/>
    <property type="match status" value="2"/>
</dbReference>
<dbReference type="PANTHER" id="PTHR10237:SF1">
    <property type="entry name" value="DEFORMED EPIDERMAL AUTOREGULATORY FACTOR 1 HOMOLOG"/>
    <property type="match status" value="1"/>
</dbReference>
<keyword evidence="11" id="KW-1185">Reference proteome</keyword>
<dbReference type="PROSITE" id="PS50865">
    <property type="entry name" value="ZF_MYND_2"/>
    <property type="match status" value="2"/>
</dbReference>
<evidence type="ECO:0000256" key="8">
    <source>
        <dbReference type="PROSITE-ProRule" id="PRU00134"/>
    </source>
</evidence>
<keyword evidence="1" id="KW-0479">Metal-binding</keyword>
<keyword evidence="4" id="KW-0805">Transcription regulation</keyword>
<dbReference type="OrthoDB" id="5282002at2759"/>
<name>A0A914AJW1_PATMI</name>
<dbReference type="GO" id="GO:0003677">
    <property type="term" value="F:DNA binding"/>
    <property type="evidence" value="ECO:0007669"/>
    <property type="project" value="UniProtKB-KW"/>
</dbReference>
<accession>A0A914AJW1</accession>
<evidence type="ECO:0000256" key="5">
    <source>
        <dbReference type="ARBA" id="ARBA00023125"/>
    </source>
</evidence>
<dbReference type="EnsemblMetazoa" id="XM_038207913.1">
    <property type="protein sequence ID" value="XP_038063841.1"/>
    <property type="gene ID" value="LOC119734416"/>
</dbReference>
<proteinExistence type="predicted"/>